<protein>
    <submittedName>
        <fullName evidence="1">Uncharacterized protein</fullName>
    </submittedName>
</protein>
<proteinExistence type="predicted"/>
<evidence type="ECO:0000313" key="2">
    <source>
        <dbReference type="Proteomes" id="UP001597197"/>
    </source>
</evidence>
<gene>
    <name evidence="1" type="ORF">ACFSDX_12470</name>
</gene>
<comment type="caution">
    <text evidence="1">The sequence shown here is derived from an EMBL/GenBank/DDBJ whole genome shotgun (WGS) entry which is preliminary data.</text>
</comment>
<sequence length="525" mass="56767">MADSTPSAPAFLSELTIPAEWDALYPLGELVAQLNEGGFLLLPGFEADFVLNSATGGWVITGGDYARSNAFEPQKAAAQFQDLTGDMRRAILSGYAQQAQRRLDPRYPGFTAGVLAELLPAPVPPVLPPNVSPFDLGAVLRACGASLHVAAVEARLVLGTPAEPAPPVTDEALLLASVVVFVAQLDLTAWLAHVAKCQPTSEVAQLLGALARGELYEAEWGGVIPKLVGYFRSKMSLRDRLSVYGPWSLLVQLFCVVYARPGQLAEIKAQSAAFRFLRQALDRLPADWAIRRGLILLAVRDGLEHLARTADAPGQAAASLNFAQTALLAAQLLPPLSEPTFAEAWLVHLVAQHEGYSWFRPRADHTAEPMMGWRLAAYTGSLGLSTLPFCQASSHWLAQGQVTNQFWTAAWWTLDLLRAALRQCYTLGQQNPLAGPKSGHEAVVQNLISRHAKFTLLLLEMGARSAETLQVLSMWGRNTAEEVPFKKLLAGYPERYEAVLNAITAHGYGPEAVLCLGELLAELPA</sequence>
<keyword evidence="2" id="KW-1185">Reference proteome</keyword>
<dbReference type="RefSeq" id="WP_382313904.1">
    <property type="nucleotide sequence ID" value="NZ_JBHUFD010000005.1"/>
</dbReference>
<dbReference type="EMBL" id="JBHUFD010000005">
    <property type="protein sequence ID" value="MFD1873249.1"/>
    <property type="molecule type" value="Genomic_DNA"/>
</dbReference>
<name>A0ABW4QV35_9BACT</name>
<accession>A0ABW4QV35</accession>
<reference evidence="2" key="1">
    <citation type="journal article" date="2019" name="Int. J. Syst. Evol. Microbiol.">
        <title>The Global Catalogue of Microorganisms (GCM) 10K type strain sequencing project: providing services to taxonomists for standard genome sequencing and annotation.</title>
        <authorList>
            <consortium name="The Broad Institute Genomics Platform"/>
            <consortium name="The Broad Institute Genome Sequencing Center for Infectious Disease"/>
            <person name="Wu L."/>
            <person name="Ma J."/>
        </authorList>
    </citation>
    <scope>NUCLEOTIDE SEQUENCE [LARGE SCALE GENOMIC DNA]</scope>
    <source>
        <strain evidence="2">CGMCC 1.15795</strain>
    </source>
</reference>
<evidence type="ECO:0000313" key="1">
    <source>
        <dbReference type="EMBL" id="MFD1873249.1"/>
    </source>
</evidence>
<organism evidence="1 2">
    <name type="scientific">Hymenobacter bucti</name>
    <dbReference type="NCBI Taxonomy" id="1844114"/>
    <lineage>
        <taxon>Bacteria</taxon>
        <taxon>Pseudomonadati</taxon>
        <taxon>Bacteroidota</taxon>
        <taxon>Cytophagia</taxon>
        <taxon>Cytophagales</taxon>
        <taxon>Hymenobacteraceae</taxon>
        <taxon>Hymenobacter</taxon>
    </lineage>
</organism>
<dbReference type="Proteomes" id="UP001597197">
    <property type="component" value="Unassembled WGS sequence"/>
</dbReference>